<dbReference type="Pfam" id="PF14938">
    <property type="entry name" value="SNAP"/>
    <property type="match status" value="1"/>
</dbReference>
<gene>
    <name evidence="1" type="ORF">Barrevirus27_6</name>
</gene>
<proteinExistence type="predicted"/>
<protein>
    <submittedName>
        <fullName evidence="1">Uncharacterized protein</fullName>
    </submittedName>
</protein>
<evidence type="ECO:0000313" key="1">
    <source>
        <dbReference type="EMBL" id="AYV77279.1"/>
    </source>
</evidence>
<dbReference type="EMBL" id="MK072024">
    <property type="protein sequence ID" value="AYV77279.1"/>
    <property type="molecule type" value="Genomic_DNA"/>
</dbReference>
<organism evidence="1">
    <name type="scientific">Barrevirus sp</name>
    <dbReference type="NCBI Taxonomy" id="2487763"/>
    <lineage>
        <taxon>Viruses</taxon>
        <taxon>Varidnaviria</taxon>
        <taxon>Bamfordvirae</taxon>
        <taxon>Nucleocytoviricota</taxon>
        <taxon>Megaviricetes</taxon>
        <taxon>Imitervirales</taxon>
        <taxon>Mimiviridae</taxon>
        <taxon>Klosneuvirinae</taxon>
    </lineage>
</organism>
<dbReference type="InterPro" id="IPR011990">
    <property type="entry name" value="TPR-like_helical_dom_sf"/>
</dbReference>
<name>A0A3G4ZV33_9VIRU</name>
<accession>A0A3G4ZV33</accession>
<dbReference type="Gene3D" id="1.25.40.10">
    <property type="entry name" value="Tetratricopeptide repeat domain"/>
    <property type="match status" value="1"/>
</dbReference>
<reference evidence="1" key="1">
    <citation type="submission" date="2018-10" db="EMBL/GenBank/DDBJ databases">
        <title>Hidden diversity of soil giant viruses.</title>
        <authorList>
            <person name="Schulz F."/>
            <person name="Alteio L."/>
            <person name="Goudeau D."/>
            <person name="Ryan E.M."/>
            <person name="Malmstrom R.R."/>
            <person name="Blanchard J."/>
            <person name="Woyke T."/>
        </authorList>
    </citation>
    <scope>NUCLEOTIDE SEQUENCE</scope>
    <source>
        <strain evidence="1">BAV1</strain>
    </source>
</reference>
<sequence length="314" mass="36546">MDNKTITDDDFLQLQQEFEQIELIEKSIYSWVNQKDKWFLKKKALTELKTLYEKLGLNQFMELASSAILVDPGSCSPVPLLELVDDQSLYDQYQIERQELNRKFLSKIFLGNQVNQVKPTHIMKYLAEAIGFSEISKEFVDNIKLNPNSSLFSKEYVEQYGASLTDNKDGWATCHITNEDMIKEAITIGNTFWSEYNSYDARKVYENALELITDNSINQIPDLILRIILCQLVTKSAFNVKYSVDSYSEKYPTFKDSKQYAYLQIVNKALAEYECSIHPDYDEFVEATKRYREDTTVDPFIRSMLEHCSGIFNL</sequence>